<proteinExistence type="inferred from homology"/>
<feature type="compositionally biased region" description="Basic residues" evidence="4">
    <location>
        <begin position="255"/>
        <end position="265"/>
    </location>
</feature>
<dbReference type="GO" id="GO:0005762">
    <property type="term" value="C:mitochondrial large ribosomal subunit"/>
    <property type="evidence" value="ECO:0007669"/>
    <property type="project" value="TreeGrafter"/>
</dbReference>
<sequence>MNAAPLCRRPLGCLKTSLRQARQQNVLFGRTMATATETPAAAERTPGSSMLPDHNFYQLMDTKTKKLRSAFAVYTPPTINTTLTTPLKPLKGIRKGGMRPLPPAAPLPGLLKAPSDPMPLLHAAQIKRMDPTGARAKLFEKTRHGVRPGDVLLVTHRRNREPFAGVCISVRRAGIDTAVLLRTALSKVGVEMWYKVYNKNVAGIEIIKRPRRRVRRARLTYMRLPKHDPGNQTELVLEWKKSRKALLSKAGAAKKGGKKNAKKAKAGAVAVVGKK</sequence>
<evidence type="ECO:0000256" key="4">
    <source>
        <dbReference type="SAM" id="MobiDB-lite"/>
    </source>
</evidence>
<dbReference type="InterPro" id="IPR038657">
    <property type="entry name" value="Ribosomal_bL19_sf"/>
</dbReference>
<gene>
    <name evidence="5" type="ORF">B0T18DRAFT_243000</name>
</gene>
<dbReference type="PANTHER" id="PTHR15680:SF9">
    <property type="entry name" value="LARGE RIBOSOMAL SUBUNIT PROTEIN BL19M"/>
    <property type="match status" value="1"/>
</dbReference>
<feature type="region of interest" description="Disordered" evidence="4">
    <location>
        <begin position="250"/>
        <end position="275"/>
    </location>
</feature>
<comment type="caution">
    <text evidence="5">The sequence shown here is derived from an EMBL/GenBank/DDBJ whole genome shotgun (WGS) entry which is preliminary data.</text>
</comment>
<feature type="compositionally biased region" description="Low complexity" evidence="4">
    <location>
        <begin position="266"/>
        <end position="275"/>
    </location>
</feature>
<dbReference type="SUPFAM" id="SSF50104">
    <property type="entry name" value="Translation proteins SH3-like domain"/>
    <property type="match status" value="1"/>
</dbReference>
<evidence type="ECO:0000256" key="1">
    <source>
        <dbReference type="ARBA" id="ARBA00005781"/>
    </source>
</evidence>
<evidence type="ECO:0000256" key="2">
    <source>
        <dbReference type="ARBA" id="ARBA00022980"/>
    </source>
</evidence>
<dbReference type="Proteomes" id="UP001172155">
    <property type="component" value="Unassembled WGS sequence"/>
</dbReference>
<evidence type="ECO:0000313" key="6">
    <source>
        <dbReference type="Proteomes" id="UP001172155"/>
    </source>
</evidence>
<keyword evidence="6" id="KW-1185">Reference proteome</keyword>
<dbReference type="Pfam" id="PF01245">
    <property type="entry name" value="Ribosomal_L19"/>
    <property type="match status" value="1"/>
</dbReference>
<keyword evidence="3" id="KW-0687">Ribonucleoprotein</keyword>
<dbReference type="GO" id="GO:0006412">
    <property type="term" value="P:translation"/>
    <property type="evidence" value="ECO:0007669"/>
    <property type="project" value="InterPro"/>
</dbReference>
<accession>A0AA40BQ79</accession>
<protein>
    <submittedName>
        <fullName evidence="5">Translation protein SH3-like domain-containing protein</fullName>
    </submittedName>
</protein>
<dbReference type="GO" id="GO:0003735">
    <property type="term" value="F:structural constituent of ribosome"/>
    <property type="evidence" value="ECO:0007669"/>
    <property type="project" value="InterPro"/>
</dbReference>
<dbReference type="PANTHER" id="PTHR15680">
    <property type="entry name" value="RIBOSOMAL PROTEIN L19"/>
    <property type="match status" value="1"/>
</dbReference>
<evidence type="ECO:0000313" key="5">
    <source>
        <dbReference type="EMBL" id="KAK0738301.1"/>
    </source>
</evidence>
<name>A0AA40BQ79_9PEZI</name>
<evidence type="ECO:0000256" key="3">
    <source>
        <dbReference type="ARBA" id="ARBA00023274"/>
    </source>
</evidence>
<reference evidence="5" key="1">
    <citation type="submission" date="2023-06" db="EMBL/GenBank/DDBJ databases">
        <title>Genome-scale phylogeny and comparative genomics of the fungal order Sordariales.</title>
        <authorList>
            <consortium name="Lawrence Berkeley National Laboratory"/>
            <person name="Hensen N."/>
            <person name="Bonometti L."/>
            <person name="Westerberg I."/>
            <person name="Brannstrom I.O."/>
            <person name="Guillou S."/>
            <person name="Cros-Aarteil S."/>
            <person name="Calhoun S."/>
            <person name="Haridas S."/>
            <person name="Kuo A."/>
            <person name="Mondo S."/>
            <person name="Pangilinan J."/>
            <person name="Riley R."/>
            <person name="LaButti K."/>
            <person name="Andreopoulos B."/>
            <person name="Lipzen A."/>
            <person name="Chen C."/>
            <person name="Yanf M."/>
            <person name="Daum C."/>
            <person name="Ng V."/>
            <person name="Clum A."/>
            <person name="Steindorff A."/>
            <person name="Ohm R."/>
            <person name="Martin F."/>
            <person name="Silar P."/>
            <person name="Natvig D."/>
            <person name="Lalanne C."/>
            <person name="Gautier V."/>
            <person name="Ament-velasquez S.L."/>
            <person name="Kruys A."/>
            <person name="Hutchinson M.I."/>
            <person name="Powell A.J."/>
            <person name="Barry K."/>
            <person name="Miller A.N."/>
            <person name="Grigoriev I.V."/>
            <person name="Debuchy R."/>
            <person name="Gladieux P."/>
            <person name="Thoren M.H."/>
            <person name="Johannesson H."/>
        </authorList>
    </citation>
    <scope>NUCLEOTIDE SEQUENCE</scope>
    <source>
        <strain evidence="5">SMH3187-1</strain>
    </source>
</reference>
<dbReference type="EMBL" id="JAUKUD010000007">
    <property type="protein sequence ID" value="KAK0738301.1"/>
    <property type="molecule type" value="Genomic_DNA"/>
</dbReference>
<dbReference type="InterPro" id="IPR008991">
    <property type="entry name" value="Translation_prot_SH3-like_sf"/>
</dbReference>
<dbReference type="InterPro" id="IPR001857">
    <property type="entry name" value="Ribosomal_bL19"/>
</dbReference>
<dbReference type="Gene3D" id="2.30.30.790">
    <property type="match status" value="1"/>
</dbReference>
<comment type="similarity">
    <text evidence="1">Belongs to the bacterial ribosomal protein bL19 family.</text>
</comment>
<organism evidence="5 6">
    <name type="scientific">Schizothecium vesticola</name>
    <dbReference type="NCBI Taxonomy" id="314040"/>
    <lineage>
        <taxon>Eukaryota</taxon>
        <taxon>Fungi</taxon>
        <taxon>Dikarya</taxon>
        <taxon>Ascomycota</taxon>
        <taxon>Pezizomycotina</taxon>
        <taxon>Sordariomycetes</taxon>
        <taxon>Sordariomycetidae</taxon>
        <taxon>Sordariales</taxon>
        <taxon>Schizotheciaceae</taxon>
        <taxon>Schizothecium</taxon>
    </lineage>
</organism>
<dbReference type="AlphaFoldDB" id="A0AA40BQ79"/>
<keyword evidence="2" id="KW-0689">Ribosomal protein</keyword>